<accession>A0A9N8ZT95</accession>
<proteinExistence type="predicted"/>
<organism evidence="1 2">
    <name type="scientific">Funneliformis mosseae</name>
    <name type="common">Endomycorrhizal fungus</name>
    <name type="synonym">Glomus mosseae</name>
    <dbReference type="NCBI Taxonomy" id="27381"/>
    <lineage>
        <taxon>Eukaryota</taxon>
        <taxon>Fungi</taxon>
        <taxon>Fungi incertae sedis</taxon>
        <taxon>Mucoromycota</taxon>
        <taxon>Glomeromycotina</taxon>
        <taxon>Glomeromycetes</taxon>
        <taxon>Glomerales</taxon>
        <taxon>Glomeraceae</taxon>
        <taxon>Funneliformis</taxon>
    </lineage>
</organism>
<comment type="caution">
    <text evidence="1">The sequence shown here is derived from an EMBL/GenBank/DDBJ whole genome shotgun (WGS) entry which is preliminary data.</text>
</comment>
<dbReference type="AlphaFoldDB" id="A0A9N8ZT95"/>
<evidence type="ECO:0000313" key="2">
    <source>
        <dbReference type="Proteomes" id="UP000789375"/>
    </source>
</evidence>
<sequence>MVSEVASFSPDENIIEIDEIVEIVDIYSLIPESFDKDESNSSNIVETINKSLLFNCRYRFLKFVHVFNKLQYMYHLISSLLLDDALDVLRESSTVTVIPLVIVK</sequence>
<keyword evidence="2" id="KW-1185">Reference proteome</keyword>
<reference evidence="1" key="1">
    <citation type="submission" date="2021-06" db="EMBL/GenBank/DDBJ databases">
        <authorList>
            <person name="Kallberg Y."/>
            <person name="Tangrot J."/>
            <person name="Rosling A."/>
        </authorList>
    </citation>
    <scope>NUCLEOTIDE SEQUENCE</scope>
    <source>
        <strain evidence="1">87-6 pot B 2015</strain>
    </source>
</reference>
<gene>
    <name evidence="1" type="ORF">FMOSSE_LOCUS4289</name>
</gene>
<protein>
    <submittedName>
        <fullName evidence="1">6336_t:CDS:1</fullName>
    </submittedName>
</protein>
<name>A0A9N8ZT95_FUNMO</name>
<dbReference type="Proteomes" id="UP000789375">
    <property type="component" value="Unassembled WGS sequence"/>
</dbReference>
<dbReference type="EMBL" id="CAJVPP010000712">
    <property type="protein sequence ID" value="CAG8506056.1"/>
    <property type="molecule type" value="Genomic_DNA"/>
</dbReference>
<evidence type="ECO:0000313" key="1">
    <source>
        <dbReference type="EMBL" id="CAG8506056.1"/>
    </source>
</evidence>